<protein>
    <submittedName>
        <fullName evidence="1">Uncharacterized protein</fullName>
    </submittedName>
</protein>
<accession>A0A939GCN0</accession>
<evidence type="ECO:0000313" key="2">
    <source>
        <dbReference type="Proteomes" id="UP000664795"/>
    </source>
</evidence>
<dbReference type="RefSeq" id="WP_207337913.1">
    <property type="nucleotide sequence ID" value="NZ_JAFMYU010000024.1"/>
</dbReference>
<comment type="caution">
    <text evidence="1">The sequence shown here is derived from an EMBL/GenBank/DDBJ whole genome shotgun (WGS) entry which is preliminary data.</text>
</comment>
<dbReference type="EMBL" id="JAFMYU010000024">
    <property type="protein sequence ID" value="MBO0933948.1"/>
    <property type="molecule type" value="Genomic_DNA"/>
</dbReference>
<name>A0A939GCN0_9BACT</name>
<keyword evidence="2" id="KW-1185">Reference proteome</keyword>
<gene>
    <name evidence="1" type="ORF">J2I48_23265</name>
</gene>
<evidence type="ECO:0000313" key="1">
    <source>
        <dbReference type="EMBL" id="MBO0933948.1"/>
    </source>
</evidence>
<organism evidence="1 2">
    <name type="scientific">Fibrella aquatilis</name>
    <dbReference type="NCBI Taxonomy" id="2817059"/>
    <lineage>
        <taxon>Bacteria</taxon>
        <taxon>Pseudomonadati</taxon>
        <taxon>Bacteroidota</taxon>
        <taxon>Cytophagia</taxon>
        <taxon>Cytophagales</taxon>
        <taxon>Spirosomataceae</taxon>
        <taxon>Fibrella</taxon>
    </lineage>
</organism>
<reference evidence="1 2" key="1">
    <citation type="submission" date="2021-03" db="EMBL/GenBank/DDBJ databases">
        <title>Fibrella sp. HMF5036 genome sequencing and assembly.</title>
        <authorList>
            <person name="Kang H."/>
            <person name="Kim H."/>
            <person name="Bae S."/>
            <person name="Joh K."/>
        </authorList>
    </citation>
    <scope>NUCLEOTIDE SEQUENCE [LARGE SCALE GENOMIC DNA]</scope>
    <source>
        <strain evidence="1 2">HMF5036</strain>
    </source>
</reference>
<sequence>MNDTTPEMAELQKRLIMSLSEGERFKMGLQMAEDGWNLMLSGIRSRHPETAGDERAFRRAVLAHLQRFDPAGYGWIRPEDV</sequence>
<dbReference type="Proteomes" id="UP000664795">
    <property type="component" value="Unassembled WGS sequence"/>
</dbReference>
<dbReference type="AlphaFoldDB" id="A0A939GCN0"/>
<proteinExistence type="predicted"/>